<evidence type="ECO:0000313" key="1">
    <source>
        <dbReference type="EMBL" id="RCU42908.1"/>
    </source>
</evidence>
<name>A0A368MXJ1_9FLAO</name>
<reference evidence="1 2" key="1">
    <citation type="submission" date="2018-07" db="EMBL/GenBank/DDBJ databases">
        <title>Chryseobacterium lacus sp. nov., isolated from lake water.</title>
        <authorList>
            <person name="Li C.-M."/>
        </authorList>
    </citation>
    <scope>NUCLEOTIDE SEQUENCE [LARGE SCALE GENOMIC DNA]</scope>
    <source>
        <strain evidence="1 2">YLOS41</strain>
    </source>
</reference>
<accession>A0A368MXJ1</accession>
<dbReference type="Proteomes" id="UP000252172">
    <property type="component" value="Unassembled WGS sequence"/>
</dbReference>
<organism evidence="1 2">
    <name type="scientific">Chryseobacterium lacus</name>
    <dbReference type="NCBI Taxonomy" id="2058346"/>
    <lineage>
        <taxon>Bacteria</taxon>
        <taxon>Pseudomonadati</taxon>
        <taxon>Bacteroidota</taxon>
        <taxon>Flavobacteriia</taxon>
        <taxon>Flavobacteriales</taxon>
        <taxon>Weeksellaceae</taxon>
        <taxon>Chryseobacterium group</taxon>
        <taxon>Chryseobacterium</taxon>
    </lineage>
</organism>
<protein>
    <submittedName>
        <fullName evidence="1">Uncharacterized protein</fullName>
    </submittedName>
</protein>
<proteinExistence type="predicted"/>
<sequence length="225" mass="25598">MAELIGILKFKGKMDGLSFYKMNGKIIVRNPGGFDGEKILKDEKYVNVRKNASEFGRCSKFGRKLRRALQPFVKDFRDPIVHGRVAKMLHDIMKLDPVSSKGERTVQLGLQHGESGKILDDFVWNTGDGKRCRYDYEKRTLFFDRLPARSTKAVVTLRFINPDEGQDPLEFVDAVFEVSLPCSEFIISEEEGFESVQAHYLKFALIRFYDADDFLLGGKTAVVVG</sequence>
<evidence type="ECO:0000313" key="2">
    <source>
        <dbReference type="Proteomes" id="UP000252172"/>
    </source>
</evidence>
<dbReference type="OrthoDB" id="645138at2"/>
<comment type="caution">
    <text evidence="1">The sequence shown here is derived from an EMBL/GenBank/DDBJ whole genome shotgun (WGS) entry which is preliminary data.</text>
</comment>
<gene>
    <name evidence="1" type="ORF">DQ356_05555</name>
</gene>
<dbReference type="EMBL" id="QPIE01000004">
    <property type="protein sequence ID" value="RCU42908.1"/>
    <property type="molecule type" value="Genomic_DNA"/>
</dbReference>
<dbReference type="RefSeq" id="WP_114303494.1">
    <property type="nucleotide sequence ID" value="NZ_QPIE01000004.1"/>
</dbReference>
<keyword evidence="2" id="KW-1185">Reference proteome</keyword>
<dbReference type="AlphaFoldDB" id="A0A368MXJ1"/>